<proteinExistence type="predicted"/>
<organism evidence="3 4">
    <name type="scientific">Sphingobacterium suaedae</name>
    <dbReference type="NCBI Taxonomy" id="1686402"/>
    <lineage>
        <taxon>Bacteria</taxon>
        <taxon>Pseudomonadati</taxon>
        <taxon>Bacteroidota</taxon>
        <taxon>Sphingobacteriia</taxon>
        <taxon>Sphingobacteriales</taxon>
        <taxon>Sphingobacteriaceae</taxon>
        <taxon>Sphingobacterium</taxon>
    </lineage>
</organism>
<feature type="transmembrane region" description="Helical" evidence="1">
    <location>
        <begin position="68"/>
        <end position="87"/>
    </location>
</feature>
<keyword evidence="4" id="KW-1185">Reference proteome</keyword>
<evidence type="ECO:0000259" key="2">
    <source>
        <dbReference type="Pfam" id="PF03779"/>
    </source>
</evidence>
<dbReference type="InterPro" id="IPR005530">
    <property type="entry name" value="SPW"/>
</dbReference>
<evidence type="ECO:0000313" key="4">
    <source>
        <dbReference type="Proteomes" id="UP001597545"/>
    </source>
</evidence>
<name>A0ABW5KCP9_9SPHI</name>
<reference evidence="4" key="1">
    <citation type="journal article" date="2019" name="Int. J. Syst. Evol. Microbiol.">
        <title>The Global Catalogue of Microorganisms (GCM) 10K type strain sequencing project: providing services to taxonomists for standard genome sequencing and annotation.</title>
        <authorList>
            <consortium name="The Broad Institute Genomics Platform"/>
            <consortium name="The Broad Institute Genome Sequencing Center for Infectious Disease"/>
            <person name="Wu L."/>
            <person name="Ma J."/>
        </authorList>
    </citation>
    <scope>NUCLEOTIDE SEQUENCE [LARGE SCALE GENOMIC DNA]</scope>
    <source>
        <strain evidence="4">KCTC 42662</strain>
    </source>
</reference>
<comment type="caution">
    <text evidence="3">The sequence shown here is derived from an EMBL/GenBank/DDBJ whole genome shotgun (WGS) entry which is preliminary data.</text>
</comment>
<accession>A0ABW5KCP9</accession>
<feature type="transmembrane region" description="Helical" evidence="1">
    <location>
        <begin position="93"/>
        <end position="113"/>
    </location>
</feature>
<evidence type="ECO:0000313" key="3">
    <source>
        <dbReference type="EMBL" id="MFD2546731.1"/>
    </source>
</evidence>
<dbReference type="Pfam" id="PF03779">
    <property type="entry name" value="SPW"/>
    <property type="match status" value="1"/>
</dbReference>
<feature type="domain" description="SPW repeat-containing integral membrane" evidence="2">
    <location>
        <begin position="9"/>
        <end position="109"/>
    </location>
</feature>
<dbReference type="RefSeq" id="WP_380900809.1">
    <property type="nucleotide sequence ID" value="NZ_JBHUEG010000007.1"/>
</dbReference>
<keyword evidence="1" id="KW-0472">Membrane</keyword>
<protein>
    <recommendedName>
        <fullName evidence="2">SPW repeat-containing integral membrane domain-containing protein</fullName>
    </recommendedName>
</protein>
<dbReference type="Proteomes" id="UP001597545">
    <property type="component" value="Unassembled WGS sequence"/>
</dbReference>
<feature type="transmembrane region" description="Helical" evidence="1">
    <location>
        <begin position="33"/>
        <end position="56"/>
    </location>
</feature>
<keyword evidence="1" id="KW-1133">Transmembrane helix</keyword>
<keyword evidence="1" id="KW-0812">Transmembrane</keyword>
<evidence type="ECO:0000256" key="1">
    <source>
        <dbReference type="SAM" id="Phobius"/>
    </source>
</evidence>
<feature type="transmembrane region" description="Helical" evidence="1">
    <location>
        <begin position="7"/>
        <end position="27"/>
    </location>
</feature>
<gene>
    <name evidence="3" type="ORF">ACFSR5_03620</name>
</gene>
<dbReference type="EMBL" id="JBHULR010000003">
    <property type="protein sequence ID" value="MFD2546731.1"/>
    <property type="molecule type" value="Genomic_DNA"/>
</dbReference>
<sequence>MRKFIPTYWHAVMDYLLVFILLCGPFISEFHMVGTAATVSFVSGAAVGIISLITANEGGLIRMLPMHIHLWIDIGLGAFLIASPFVLGFSDALYSFHMLVGFFLIGLGLFTATHTKRHRPPVKID</sequence>